<gene>
    <name evidence="2" type="ORF">DNTS_020837</name>
</gene>
<accession>A0A553RBI9</accession>
<keyword evidence="3" id="KW-1185">Reference proteome</keyword>
<keyword evidence="1" id="KW-0472">Membrane</keyword>
<dbReference type="EMBL" id="SRMA01025065">
    <property type="protein sequence ID" value="TRY99552.1"/>
    <property type="molecule type" value="Genomic_DNA"/>
</dbReference>
<proteinExistence type="predicted"/>
<evidence type="ECO:0000313" key="2">
    <source>
        <dbReference type="EMBL" id="TRY99552.1"/>
    </source>
</evidence>
<evidence type="ECO:0000313" key="3">
    <source>
        <dbReference type="Proteomes" id="UP000316079"/>
    </source>
</evidence>
<comment type="caution">
    <text evidence="2">The sequence shown here is derived from an EMBL/GenBank/DDBJ whole genome shotgun (WGS) entry which is preliminary data.</text>
</comment>
<name>A0A553RBI9_9TELE</name>
<evidence type="ECO:0000256" key="1">
    <source>
        <dbReference type="SAM" id="Phobius"/>
    </source>
</evidence>
<sequence length="59" mass="7221">MAHLYEVVHFNLSDLIFCFYSLFLELHYLLFMLSFFMVFCHLNNIIEWKVCIYMCVCVI</sequence>
<protein>
    <submittedName>
        <fullName evidence="2">Uncharacterized protein</fullName>
    </submittedName>
</protein>
<reference evidence="2 3" key="1">
    <citation type="journal article" date="2019" name="Sci. Data">
        <title>Hybrid genome assembly and annotation of Danionella translucida.</title>
        <authorList>
            <person name="Kadobianskyi M."/>
            <person name="Schulze L."/>
            <person name="Schuelke M."/>
            <person name="Judkewitz B."/>
        </authorList>
    </citation>
    <scope>NUCLEOTIDE SEQUENCE [LARGE SCALE GENOMIC DNA]</scope>
    <source>
        <strain evidence="2 3">Bolton</strain>
    </source>
</reference>
<keyword evidence="1" id="KW-0812">Transmembrane</keyword>
<keyword evidence="1" id="KW-1133">Transmembrane helix</keyword>
<dbReference type="AlphaFoldDB" id="A0A553RBI9"/>
<dbReference type="Proteomes" id="UP000316079">
    <property type="component" value="Unassembled WGS sequence"/>
</dbReference>
<organism evidence="2 3">
    <name type="scientific">Danionella cerebrum</name>
    <dbReference type="NCBI Taxonomy" id="2873325"/>
    <lineage>
        <taxon>Eukaryota</taxon>
        <taxon>Metazoa</taxon>
        <taxon>Chordata</taxon>
        <taxon>Craniata</taxon>
        <taxon>Vertebrata</taxon>
        <taxon>Euteleostomi</taxon>
        <taxon>Actinopterygii</taxon>
        <taxon>Neopterygii</taxon>
        <taxon>Teleostei</taxon>
        <taxon>Ostariophysi</taxon>
        <taxon>Cypriniformes</taxon>
        <taxon>Danionidae</taxon>
        <taxon>Danioninae</taxon>
        <taxon>Danionella</taxon>
    </lineage>
</organism>
<feature type="transmembrane region" description="Helical" evidence="1">
    <location>
        <begin position="20"/>
        <end position="39"/>
    </location>
</feature>